<keyword evidence="2" id="KW-0732">Signal</keyword>
<accession>A0ABR0SZ11</accession>
<evidence type="ECO:0000256" key="2">
    <source>
        <dbReference type="SAM" id="SignalP"/>
    </source>
</evidence>
<dbReference type="EMBL" id="JAVFKD010000002">
    <property type="protein sequence ID" value="KAK5997234.1"/>
    <property type="molecule type" value="Genomic_DNA"/>
</dbReference>
<keyword evidence="1" id="KW-0812">Transmembrane</keyword>
<evidence type="ECO:0000313" key="4">
    <source>
        <dbReference type="Proteomes" id="UP001338125"/>
    </source>
</evidence>
<evidence type="ECO:0000256" key="1">
    <source>
        <dbReference type="SAM" id="Phobius"/>
    </source>
</evidence>
<comment type="caution">
    <text evidence="3">The sequence shown here is derived from an EMBL/GenBank/DDBJ whole genome shotgun (WGS) entry which is preliminary data.</text>
</comment>
<keyword evidence="4" id="KW-1185">Reference proteome</keyword>
<keyword evidence="1" id="KW-1133">Transmembrane helix</keyword>
<feature type="chain" id="PRO_5045875912" description="Peptidyl-tRNA hydrolase" evidence="2">
    <location>
        <begin position="19"/>
        <end position="249"/>
    </location>
</feature>
<evidence type="ECO:0008006" key="5">
    <source>
        <dbReference type="Google" id="ProtNLM"/>
    </source>
</evidence>
<dbReference type="Proteomes" id="UP001338125">
    <property type="component" value="Unassembled WGS sequence"/>
</dbReference>
<protein>
    <recommendedName>
        <fullName evidence="5">Peptidyl-tRNA hydrolase</fullName>
    </recommendedName>
</protein>
<evidence type="ECO:0000313" key="3">
    <source>
        <dbReference type="EMBL" id="KAK5997234.1"/>
    </source>
</evidence>
<feature type="signal peptide" evidence="2">
    <location>
        <begin position="1"/>
        <end position="18"/>
    </location>
</feature>
<feature type="transmembrane region" description="Helical" evidence="1">
    <location>
        <begin position="197"/>
        <end position="218"/>
    </location>
</feature>
<reference evidence="3 4" key="1">
    <citation type="submission" date="2024-01" db="EMBL/GenBank/DDBJ databases">
        <title>Complete genome of Cladobotryum mycophilum ATHUM6906.</title>
        <authorList>
            <person name="Christinaki A.C."/>
            <person name="Myridakis A.I."/>
            <person name="Kouvelis V.N."/>
        </authorList>
    </citation>
    <scope>NUCLEOTIDE SEQUENCE [LARGE SCALE GENOMIC DNA]</scope>
    <source>
        <strain evidence="3 4">ATHUM6906</strain>
    </source>
</reference>
<proteinExistence type="predicted"/>
<gene>
    <name evidence="3" type="ORF">PT974_02588</name>
</gene>
<keyword evidence="1" id="KW-0472">Membrane</keyword>
<sequence length="249" mass="27350">MRFSAAAVVAALPALSAAEQSPLEQYKAQFQQIVGQLVSYIPNPGSFDAAGAEAAKHGPMKLSVLTLENWKDTLYEPVAPEAKTHEEWWVLITGRNKTCFGHCGEIEKAFNETATKFADVPETPHMAILNCEDQPILCNSWSAGAGSRRFNLTTVTTEELLKLQASGTREEFTLLDSWFHPFNGKITELGLSVPFGYTVWVFNLIPQWLFMLIVSLVSRTMMSNRVAKRVDNQQAGAAAAAAAGQKKTK</sequence>
<organism evidence="3 4">
    <name type="scientific">Cladobotryum mycophilum</name>
    <dbReference type="NCBI Taxonomy" id="491253"/>
    <lineage>
        <taxon>Eukaryota</taxon>
        <taxon>Fungi</taxon>
        <taxon>Dikarya</taxon>
        <taxon>Ascomycota</taxon>
        <taxon>Pezizomycotina</taxon>
        <taxon>Sordariomycetes</taxon>
        <taxon>Hypocreomycetidae</taxon>
        <taxon>Hypocreales</taxon>
        <taxon>Hypocreaceae</taxon>
        <taxon>Cladobotryum</taxon>
    </lineage>
</organism>
<name>A0ABR0SZ11_9HYPO</name>